<feature type="region of interest" description="Disordered" evidence="11">
    <location>
        <begin position="1335"/>
        <end position="1394"/>
    </location>
</feature>
<dbReference type="SMR" id="A0A8T3A5S6"/>
<protein>
    <recommendedName>
        <fullName evidence="16">Beta-adaptin-like protein</fullName>
    </recommendedName>
</protein>
<evidence type="ECO:0000256" key="1">
    <source>
        <dbReference type="ARBA" id="ARBA00004145"/>
    </source>
</evidence>
<keyword evidence="4" id="KW-0813">Transport</keyword>
<dbReference type="InterPro" id="IPR011989">
    <property type="entry name" value="ARM-like"/>
</dbReference>
<dbReference type="SUPFAM" id="SSF48371">
    <property type="entry name" value="ARM repeat"/>
    <property type="match status" value="2"/>
</dbReference>
<proteinExistence type="inferred from homology"/>
<keyword evidence="7" id="KW-0472">Membrane</keyword>
<evidence type="ECO:0008006" key="16">
    <source>
        <dbReference type="Google" id="ProtNLM"/>
    </source>
</evidence>
<feature type="compositionally biased region" description="Polar residues" evidence="11">
    <location>
        <begin position="619"/>
        <end position="628"/>
    </location>
</feature>
<evidence type="ECO:0000256" key="10">
    <source>
        <dbReference type="ARBA" id="ARBA00065056"/>
    </source>
</evidence>
<dbReference type="OrthoDB" id="10254310at2759"/>
<dbReference type="InterPro" id="IPR002553">
    <property type="entry name" value="Clathrin/coatomer_adapt-like_N"/>
</dbReference>
<dbReference type="SUPFAM" id="SSF49348">
    <property type="entry name" value="Clathrin adaptor appendage domain"/>
    <property type="match status" value="2"/>
</dbReference>
<evidence type="ECO:0000313" key="15">
    <source>
        <dbReference type="Proteomes" id="UP000829196"/>
    </source>
</evidence>
<feature type="compositionally biased region" description="Polar residues" evidence="11">
    <location>
        <begin position="1357"/>
        <end position="1366"/>
    </location>
</feature>
<evidence type="ECO:0000256" key="2">
    <source>
        <dbReference type="ARBA" id="ARBA00004601"/>
    </source>
</evidence>
<evidence type="ECO:0000256" key="3">
    <source>
        <dbReference type="ARBA" id="ARBA00006613"/>
    </source>
</evidence>
<reference evidence="14" key="1">
    <citation type="journal article" date="2022" name="Front. Genet.">
        <title>Chromosome-Scale Assembly of the Dendrobium nobile Genome Provides Insights Into the Molecular Mechanism of the Biosynthesis of the Medicinal Active Ingredient of Dendrobium.</title>
        <authorList>
            <person name="Xu Q."/>
            <person name="Niu S.-C."/>
            <person name="Li K.-L."/>
            <person name="Zheng P.-J."/>
            <person name="Zhang X.-J."/>
            <person name="Jia Y."/>
            <person name="Liu Y."/>
            <person name="Niu Y.-X."/>
            <person name="Yu L.-H."/>
            <person name="Chen D.-F."/>
            <person name="Zhang G.-Q."/>
        </authorList>
    </citation>
    <scope>NUCLEOTIDE SEQUENCE</scope>
    <source>
        <tissue evidence="14">Leaf</tissue>
    </source>
</reference>
<name>A0A8T3A5S6_DENNO</name>
<feature type="domain" description="Beta-adaptin appendage C-terminal subdomain" evidence="13">
    <location>
        <begin position="1535"/>
        <end position="1646"/>
    </location>
</feature>
<dbReference type="InterPro" id="IPR015151">
    <property type="entry name" value="B-adaptin_app_sub_C"/>
</dbReference>
<dbReference type="Gene3D" id="2.60.40.1150">
    <property type="match status" value="2"/>
</dbReference>
<dbReference type="InterPro" id="IPR009028">
    <property type="entry name" value="Coatomer/calthrin_app_sub_C"/>
</dbReference>
<feature type="compositionally biased region" description="Low complexity" evidence="11">
    <location>
        <begin position="634"/>
        <end position="647"/>
    </location>
</feature>
<evidence type="ECO:0000256" key="4">
    <source>
        <dbReference type="ARBA" id="ARBA00022448"/>
    </source>
</evidence>
<organism evidence="14 15">
    <name type="scientific">Dendrobium nobile</name>
    <name type="common">Orchid</name>
    <dbReference type="NCBI Taxonomy" id="94219"/>
    <lineage>
        <taxon>Eukaryota</taxon>
        <taxon>Viridiplantae</taxon>
        <taxon>Streptophyta</taxon>
        <taxon>Embryophyta</taxon>
        <taxon>Tracheophyta</taxon>
        <taxon>Spermatophyta</taxon>
        <taxon>Magnoliopsida</taxon>
        <taxon>Liliopsida</taxon>
        <taxon>Asparagales</taxon>
        <taxon>Orchidaceae</taxon>
        <taxon>Epidendroideae</taxon>
        <taxon>Malaxideae</taxon>
        <taxon>Dendrobiinae</taxon>
        <taxon>Dendrobium</taxon>
    </lineage>
</organism>
<dbReference type="GO" id="GO:0016192">
    <property type="term" value="P:vesicle-mediated transport"/>
    <property type="evidence" value="ECO:0007669"/>
    <property type="project" value="InterPro"/>
</dbReference>
<keyword evidence="6" id="KW-0333">Golgi apparatus</keyword>
<comment type="caution">
    <text evidence="14">The sequence shown here is derived from an EMBL/GenBank/DDBJ whole genome shotgun (WGS) entry which is preliminary data.</text>
</comment>
<dbReference type="InterPro" id="IPR026739">
    <property type="entry name" value="AP_beta"/>
</dbReference>
<comment type="function">
    <text evidence="9">Subunit of clathrin-associated adaptor protein complex that plays a role in protein sorting in the late-Golgi/trans-Golgi network (TGN) and/or endosomes. The AP complexes mediate both the recruitment of clathrin to membranes and the recognition of sorting signals within the cytosolic tails of transmembrane cargo molecules.</text>
</comment>
<dbReference type="Gene3D" id="3.30.310.10">
    <property type="entry name" value="TATA-Binding Protein"/>
    <property type="match status" value="1"/>
</dbReference>
<keyword evidence="5" id="KW-0653">Protein transport</keyword>
<evidence type="ECO:0000256" key="7">
    <source>
        <dbReference type="ARBA" id="ARBA00023136"/>
    </source>
</evidence>
<sequence length="1646" mass="182562">MSGHDSKYFSTTKKGEIPELKEELNSQYKDKKKDAVKKVIAAMTVGKDVSSLFTDVVNCMQTENLELKKLVYLYLINYAKSNPDLAILAVNTFVKDSQDPNPLIRALAVRTMGCIRVDKITEYLCDPLQRCLKDDDPYVRKTAAICVAKLYDINAELVEDRGFLDTLKDLISDNNPMVVANAVAALAEIQETSARPIFEITSQTLSKLLTALNECTEWGQVFILDALSTYKAADALEAENIVERVTPRLQHANCAVVLSAVKMILQQMELITSTDVVRNLCKKMAPPLVTLLSAEPELQYVALRNISLIVQKRPTILAHEIKVFFCKYNDPIYVKMEKLEIMIKLASDRNIDQVLLEFKEYATEVDVDFVRKAVRAIGRCAIKLERAAERCISVLLELIKVKVNYVVQEAIIVIKDIFRRYPNTYESIIATLCESLDTLDEPEAKASMIWIIGEYAERIDNADELLESFLESFPEEQAMVQLQLLTATVKLFLKKPTEGPQQMIQVVLNNATMETDNPDLRDRAYIYWRLLSTDPEAAKDVVLAEKPVISDDSNSLEPSLLDELLGNIATLSSVYHKLPEAFVSRAKLTFARPDDEEYPAAVETGNSESPSYEVDGAAATSSQSFTSHETARQPAPVAAAPTPSSAPASPPAPVPDLLGDLLGLDNALVPVDQPIALQRHSFLRTFVTNFYRPPLPVLLPSTTGQGLQISAQLVRRDGQVVLDGFMIQFNKNTFGLAAAGPLQIPPLLPQDSARTLLPMVMFQNLSTGPPNTLLQVAVKNNQQPVWYFNDKILLHVFFSEDGRMERANFLEDRIWNLSETGQQVGEENFRGFLLLDARELGDEVGNYVDSRGEYPGVNFPCLGDMFKNFVDTLLYGKETLAIVEVKAGFGLPLVSFQGFWLIQRSLIGRNKHGCLGTSMEPKIGFEVAKSELNEDVLFGYVIQIFQCNDTIRYLTGYYSRLEAEGFGGGVAAKGDQRGGGSVVSRQGGKESMVDSIQNSKMILQQMELITSTDVVRNLCKKMAPPLVTLLSAEPELQYVALRNISLIVQKRPTILAHEIKVFFCKYNDPIYVKMEKLEIMIKLASDRNIDQVLLEFKEYATEVDVDFVRKAVRAIGRCAIKLERAAERCISVLLELIKVKVNYVVQEAIIVIKDIFRRYPNTYESIIATLCESLDTLDEPEAKASMIWIIGEYAERIDNADELLESFLESFPEEQAMVQLQLLTATVKLFLKKPTEGPQQMIQVVLNNATMETDNPDLRDRAYIYWRLLSTDPEAAKDVVLAEKPVISDDSNSLEPSLLDELLGNIATLSSVYHKLPEAFVSRAKLTFARPDDEEYPAAVETGNSESPSYEVDGAAATSSQSFTSHETARQPAPVAAAPTPSSAPASPPAPVPDLLGDLLGLDNALVPVDQPIAPSGPPLPVLLPSTTGQGLQISAQLVRRDGQVFYNLLLENNSQVVLDGFMIQFNKNTFGLAAAGPLQIPPLLPQDSARTLLPMVMFQNLSTGPPNTLLQVAVKNNQQPVWYFNDKILLHVFFSEDGRMERANFLETWKSLPDSNEVAKDLSSAIIHSIDSTVENLAATNVFFVAKRRNANKDILYMSAKGPRGIPFLIELTASVGAPGIKCAVKTPSLEMAPLLFDAMEALLK</sequence>
<comment type="similarity">
    <text evidence="3">Belongs to the adaptor complexes large subunit family.</text>
</comment>
<feature type="domain" description="Clathrin adaptor alpha/beta/gamma-adaptin appendage Ig-like subdomain" evidence="12">
    <location>
        <begin position="1412"/>
        <end position="1526"/>
    </location>
</feature>
<keyword evidence="15" id="KW-1185">Reference proteome</keyword>
<dbReference type="GO" id="GO:0030131">
    <property type="term" value="C:clathrin adaptor complex"/>
    <property type="evidence" value="ECO:0007669"/>
    <property type="project" value="InterPro"/>
</dbReference>
<feature type="region of interest" description="Disordered" evidence="11">
    <location>
        <begin position="597"/>
        <end position="653"/>
    </location>
</feature>
<dbReference type="FunFam" id="2.60.40.1150:FF:000002">
    <property type="entry name" value="Beta-adaptin-like protein C"/>
    <property type="match status" value="2"/>
</dbReference>
<dbReference type="GO" id="GO:0005794">
    <property type="term" value="C:Golgi apparatus"/>
    <property type="evidence" value="ECO:0007669"/>
    <property type="project" value="UniProtKB-SubCell"/>
</dbReference>
<evidence type="ECO:0000256" key="5">
    <source>
        <dbReference type="ARBA" id="ARBA00022927"/>
    </source>
</evidence>
<comment type="subcellular location">
    <subcellularLocation>
        <location evidence="1">Cytoplasmic vesicle</location>
        <location evidence="1">Clathrin-coated vesicle membrane</location>
        <topology evidence="1">Peripheral membrane protein</topology>
        <orientation evidence="1">Cytoplasmic side</orientation>
    </subcellularLocation>
    <subcellularLocation>
        <location evidence="2">Golgi apparatus</location>
        <location evidence="2">trans-Golgi network</location>
    </subcellularLocation>
</comment>
<dbReference type="Proteomes" id="UP000829196">
    <property type="component" value="Unassembled WGS sequence"/>
</dbReference>
<accession>A0A8T3A5S6</accession>
<dbReference type="GO" id="GO:0030665">
    <property type="term" value="C:clathrin-coated vesicle membrane"/>
    <property type="evidence" value="ECO:0007669"/>
    <property type="project" value="UniProtKB-SubCell"/>
</dbReference>
<dbReference type="SMART" id="SM00809">
    <property type="entry name" value="Alpha_adaptinC2"/>
    <property type="match status" value="1"/>
</dbReference>
<evidence type="ECO:0000256" key="9">
    <source>
        <dbReference type="ARBA" id="ARBA00056315"/>
    </source>
</evidence>
<dbReference type="InterPro" id="IPR012295">
    <property type="entry name" value="TBP_dom_sf"/>
</dbReference>
<dbReference type="FunFam" id="1.25.10.10:FF:001499">
    <property type="entry name" value="AP-2 complex subunit beta-like Protein"/>
    <property type="match status" value="1"/>
</dbReference>
<dbReference type="Pfam" id="PF09066">
    <property type="entry name" value="B2-adapt-app_C"/>
    <property type="match status" value="1"/>
</dbReference>
<evidence type="ECO:0000256" key="8">
    <source>
        <dbReference type="ARBA" id="ARBA00023329"/>
    </source>
</evidence>
<dbReference type="InterPro" id="IPR013037">
    <property type="entry name" value="Clathrin_b-adaptin_app_Ig-like"/>
</dbReference>
<evidence type="ECO:0000259" key="12">
    <source>
        <dbReference type="SMART" id="SM00809"/>
    </source>
</evidence>
<gene>
    <name evidence="14" type="ORF">KFK09_025584</name>
</gene>
<dbReference type="SMART" id="SM01020">
    <property type="entry name" value="B2-adapt-app_C"/>
    <property type="match status" value="1"/>
</dbReference>
<keyword evidence="8" id="KW-0968">Cytoplasmic vesicle</keyword>
<dbReference type="EMBL" id="JAGYWB010000018">
    <property type="protein sequence ID" value="KAI0491324.1"/>
    <property type="molecule type" value="Genomic_DNA"/>
</dbReference>
<dbReference type="FunFam" id="1.25.10.10:FF:000002">
    <property type="entry name" value="AP complex subunit beta"/>
    <property type="match status" value="1"/>
</dbReference>
<dbReference type="GO" id="GO:0006886">
    <property type="term" value="P:intracellular protein transport"/>
    <property type="evidence" value="ECO:0007669"/>
    <property type="project" value="InterPro"/>
</dbReference>
<evidence type="ECO:0000256" key="11">
    <source>
        <dbReference type="SAM" id="MobiDB-lite"/>
    </source>
</evidence>
<evidence type="ECO:0000259" key="13">
    <source>
        <dbReference type="SMART" id="SM01020"/>
    </source>
</evidence>
<dbReference type="InterPro" id="IPR013041">
    <property type="entry name" value="Clathrin_app_Ig-like_sf"/>
</dbReference>
<dbReference type="PANTHER" id="PTHR11134">
    <property type="entry name" value="ADAPTOR COMPLEX SUBUNIT BETA FAMILY MEMBER"/>
    <property type="match status" value="1"/>
</dbReference>
<dbReference type="Pfam" id="PF02883">
    <property type="entry name" value="Alpha_adaptinC2"/>
    <property type="match status" value="1"/>
</dbReference>
<dbReference type="FunFam" id="3.30.310.10:FF:000012">
    <property type="entry name" value="Beta-adaptin-like protein"/>
    <property type="match status" value="1"/>
</dbReference>
<dbReference type="Pfam" id="PF01602">
    <property type="entry name" value="Adaptin_N"/>
    <property type="match status" value="2"/>
</dbReference>
<dbReference type="InterPro" id="IPR016024">
    <property type="entry name" value="ARM-type_fold"/>
</dbReference>
<evidence type="ECO:0000313" key="14">
    <source>
        <dbReference type="EMBL" id="KAI0491324.1"/>
    </source>
</evidence>
<dbReference type="Gene3D" id="1.25.10.10">
    <property type="entry name" value="Leucine-rich Repeat Variant"/>
    <property type="match status" value="2"/>
</dbReference>
<evidence type="ECO:0000256" key="6">
    <source>
        <dbReference type="ARBA" id="ARBA00023034"/>
    </source>
</evidence>
<feature type="compositionally biased region" description="Low complexity" evidence="11">
    <location>
        <begin position="1372"/>
        <end position="1385"/>
    </location>
</feature>
<dbReference type="InterPro" id="IPR008152">
    <property type="entry name" value="Clathrin_a/b/g-adaptin_app_Ig"/>
</dbReference>
<dbReference type="SUPFAM" id="SSF55711">
    <property type="entry name" value="Subdomain of clathrin and coatomer appendage domain"/>
    <property type="match status" value="1"/>
</dbReference>
<comment type="subunit">
    <text evidence="10">Adaptor protein complexes are heterotetramers composed of two large adaptins (beta-type subunit and alpha-type or delta-type or epsilon-type or gamma-type subunit), a medium adaptin (mu-type subunit) and a small adaptin (sigma-type subunit).</text>
</comment>